<dbReference type="PANTHER" id="PTHR30502">
    <property type="entry name" value="2-KETO-3-DEOXY-L-RHAMNONATE ALDOLASE"/>
    <property type="match status" value="1"/>
</dbReference>
<dbReference type="Gene3D" id="3.20.20.60">
    <property type="entry name" value="Phosphoenolpyruvate-binding domains"/>
    <property type="match status" value="1"/>
</dbReference>
<keyword evidence="2" id="KW-0479">Metal-binding</keyword>
<dbReference type="SUPFAM" id="SSF51621">
    <property type="entry name" value="Phosphoenolpyruvate/pyruvate domain"/>
    <property type="match status" value="1"/>
</dbReference>
<organism evidence="5 6">
    <name type="scientific">Caproiciproducens faecalis</name>
    <dbReference type="NCBI Taxonomy" id="2820301"/>
    <lineage>
        <taxon>Bacteria</taxon>
        <taxon>Bacillati</taxon>
        <taxon>Bacillota</taxon>
        <taxon>Clostridia</taxon>
        <taxon>Eubacteriales</taxon>
        <taxon>Acutalibacteraceae</taxon>
        <taxon>Caproiciproducens</taxon>
    </lineage>
</organism>
<keyword evidence="6" id="KW-1185">Reference proteome</keyword>
<evidence type="ECO:0000256" key="2">
    <source>
        <dbReference type="ARBA" id="ARBA00022723"/>
    </source>
</evidence>
<dbReference type="InterPro" id="IPR050251">
    <property type="entry name" value="HpcH-HpaI_aldolase"/>
</dbReference>
<keyword evidence="3" id="KW-0456">Lyase</keyword>
<dbReference type="Pfam" id="PF03328">
    <property type="entry name" value="HpcH_HpaI"/>
    <property type="match status" value="1"/>
</dbReference>
<gene>
    <name evidence="5" type="ORF">J5W02_01195</name>
</gene>
<feature type="domain" description="HpcH/HpaI aldolase/citrate lyase" evidence="4">
    <location>
        <begin position="64"/>
        <end position="214"/>
    </location>
</feature>
<dbReference type="InterPro" id="IPR005000">
    <property type="entry name" value="Aldolase/citrate-lyase_domain"/>
</dbReference>
<name>A0ABS7DJD6_9FIRM</name>
<evidence type="ECO:0000256" key="1">
    <source>
        <dbReference type="ARBA" id="ARBA00005568"/>
    </source>
</evidence>
<comment type="caution">
    <text evidence="5">The sequence shown here is derived from an EMBL/GenBank/DDBJ whole genome shotgun (WGS) entry which is preliminary data.</text>
</comment>
<evidence type="ECO:0000256" key="3">
    <source>
        <dbReference type="ARBA" id="ARBA00023239"/>
    </source>
</evidence>
<dbReference type="InterPro" id="IPR040442">
    <property type="entry name" value="Pyrv_kinase-like_dom_sf"/>
</dbReference>
<dbReference type="Proteomes" id="UP000719942">
    <property type="component" value="Unassembled WGS sequence"/>
</dbReference>
<sequence length="264" mass="29953">MKENRLRYLLNHNLPSVSTRLLSTWPLITEAVGSTSNFDYIEFVAEYSPFNQSDMENICRAAELNNMSSMIKVDFQNRAFVAQKALASGFQAVLFTDHKTAEEVKETMFVIRPDTPEDKGRFGRPNRRFVGFSQGIPQMDYAKMVRDTVVAIMIEKKEALDNLDEICSVPGVDMVQFGPSDYSMSKGWNAGEHVSEYKAAERKMIEIALKHGVQPRCEINAPEEAQYYLDLGVKHFCLGDELRTNLNYWKNSGGALRTIVDSLK</sequence>
<accession>A0ABS7DJD6</accession>
<proteinExistence type="inferred from homology"/>
<comment type="similarity">
    <text evidence="1">Belongs to the HpcH/HpaI aldolase family.</text>
</comment>
<dbReference type="PANTHER" id="PTHR30502:SF0">
    <property type="entry name" value="PHOSPHOENOLPYRUVATE CARBOXYLASE FAMILY PROTEIN"/>
    <property type="match status" value="1"/>
</dbReference>
<evidence type="ECO:0000313" key="6">
    <source>
        <dbReference type="Proteomes" id="UP000719942"/>
    </source>
</evidence>
<dbReference type="EMBL" id="JAGFNZ010000001">
    <property type="protein sequence ID" value="MBW7571414.1"/>
    <property type="molecule type" value="Genomic_DNA"/>
</dbReference>
<evidence type="ECO:0000313" key="5">
    <source>
        <dbReference type="EMBL" id="MBW7571414.1"/>
    </source>
</evidence>
<protein>
    <submittedName>
        <fullName evidence="5">2,4-dihydroxyhept-2-ene-1,7-dioic acid aldolase</fullName>
    </submittedName>
</protein>
<evidence type="ECO:0000259" key="4">
    <source>
        <dbReference type="Pfam" id="PF03328"/>
    </source>
</evidence>
<reference evidence="5 6" key="1">
    <citation type="submission" date="2021-03" db="EMBL/GenBank/DDBJ databases">
        <title>Caproiciproducens sp. nov. isolated from feces of cow.</title>
        <authorList>
            <person name="Choi J.-Y."/>
        </authorList>
    </citation>
    <scope>NUCLEOTIDE SEQUENCE [LARGE SCALE GENOMIC DNA]</scope>
    <source>
        <strain evidence="5 6">AGMB10547</strain>
    </source>
</reference>
<dbReference type="InterPro" id="IPR015813">
    <property type="entry name" value="Pyrv/PenolPyrv_kinase-like_dom"/>
</dbReference>